<dbReference type="PANTHER" id="PTHR14202">
    <property type="entry name" value="60 KDA RIBONUCLEOPROTEIN SSA/RO"/>
    <property type="match status" value="1"/>
</dbReference>
<dbReference type="Pfam" id="PF25045">
    <property type="entry name" value="vWA_Ro60"/>
    <property type="match status" value="1"/>
</dbReference>
<dbReference type="AlphaFoldDB" id="A0A255GCE0"/>
<protein>
    <submittedName>
        <fullName evidence="8">RNA-binding protein</fullName>
    </submittedName>
</protein>
<reference evidence="8 9" key="1">
    <citation type="submission" date="2017-07" db="EMBL/GenBank/DDBJ databases">
        <title>Draft whole genome sequences of clinical Proprionibacteriaceae strains.</title>
        <authorList>
            <person name="Bernier A.-M."/>
            <person name="Bernard K."/>
            <person name="Domingo M.-C."/>
        </authorList>
    </citation>
    <scope>NUCLEOTIDE SEQUENCE [LARGE SCALE GENOMIC DNA]</scope>
    <source>
        <strain evidence="8 9">NML 030167</strain>
    </source>
</reference>
<keyword evidence="3" id="KW-0963">Cytoplasm</keyword>
<dbReference type="PROSITE" id="PS50988">
    <property type="entry name" value="TROVE"/>
    <property type="match status" value="1"/>
</dbReference>
<dbReference type="InterPro" id="IPR036465">
    <property type="entry name" value="vWFA_dom_sf"/>
</dbReference>
<dbReference type="Gene3D" id="3.40.50.410">
    <property type="entry name" value="von Willebrand factor, type A domain"/>
    <property type="match status" value="2"/>
</dbReference>
<evidence type="ECO:0000313" key="9">
    <source>
        <dbReference type="Proteomes" id="UP000215896"/>
    </source>
</evidence>
<dbReference type="SUPFAM" id="SSF140864">
    <property type="entry name" value="TROVE domain-like"/>
    <property type="match status" value="1"/>
</dbReference>
<dbReference type="InterPro" id="IPR008858">
    <property type="entry name" value="TROVE_dom"/>
</dbReference>
<dbReference type="GO" id="GO:1990904">
    <property type="term" value="C:ribonucleoprotein complex"/>
    <property type="evidence" value="ECO:0007669"/>
    <property type="project" value="UniProtKB-KW"/>
</dbReference>
<keyword evidence="4" id="KW-0479">Metal-binding</keyword>
<dbReference type="RefSeq" id="WP_094405640.1">
    <property type="nucleotide sequence ID" value="NZ_NMVO01000013.1"/>
</dbReference>
<evidence type="ECO:0000256" key="2">
    <source>
        <dbReference type="ARBA" id="ARBA00007814"/>
    </source>
</evidence>
<dbReference type="OrthoDB" id="2986092at2"/>
<dbReference type="InterPro" id="IPR056800">
    <property type="entry name" value="vWA_Ro60"/>
</dbReference>
<keyword evidence="6" id="KW-0687">Ribonucleoprotein</keyword>
<dbReference type="SUPFAM" id="SSF53300">
    <property type="entry name" value="vWA-like"/>
    <property type="match status" value="1"/>
</dbReference>
<comment type="subcellular location">
    <subcellularLocation>
        <location evidence="1">Cytoplasm</location>
    </subcellularLocation>
</comment>
<comment type="similarity">
    <text evidence="2">Belongs to the Ro 60 kDa family.</text>
</comment>
<evidence type="ECO:0000256" key="4">
    <source>
        <dbReference type="ARBA" id="ARBA00022723"/>
    </source>
</evidence>
<proteinExistence type="inferred from homology"/>
<keyword evidence="5" id="KW-0694">RNA-binding</keyword>
<organism evidence="8 9">
    <name type="scientific">Enemella evansiae</name>
    <dbReference type="NCBI Taxonomy" id="2016499"/>
    <lineage>
        <taxon>Bacteria</taxon>
        <taxon>Bacillati</taxon>
        <taxon>Actinomycetota</taxon>
        <taxon>Actinomycetes</taxon>
        <taxon>Propionibacteriales</taxon>
        <taxon>Propionibacteriaceae</taxon>
        <taxon>Enemella</taxon>
    </lineage>
</organism>
<dbReference type="InterPro" id="IPR040322">
    <property type="entry name" value="TROVE2"/>
</dbReference>
<evidence type="ECO:0000256" key="5">
    <source>
        <dbReference type="ARBA" id="ARBA00022884"/>
    </source>
</evidence>
<accession>A0A255GCE0</accession>
<dbReference type="GO" id="GO:0046872">
    <property type="term" value="F:metal ion binding"/>
    <property type="evidence" value="ECO:0007669"/>
    <property type="project" value="UniProtKB-KW"/>
</dbReference>
<dbReference type="InterPro" id="IPR037214">
    <property type="entry name" value="TROVE_dom_sf"/>
</dbReference>
<name>A0A255GCE0_9ACTN</name>
<sequence>MVDILKLINLRRTPQAMPAHPDQRPNAAGGYTFVLDDVARLRRFLVLGTDSGTYYTNAPELTLDNAEVLLRLCADDPDSLLATIREVSLSGAAPRQQPTLFALAAATARCDEPHRRQALAMLPEVARTGTQLFLFAGYVEQFRGWGRGLRRAVASWYADQPLQKVAYQTVKYRSRAGWTHRDLLRLAHPATTDEARRALFEWVVRGTDVSGVDGLQQVAAYAAAQQATGAELAELITAGDLTWEMLPDRALARPEVWETLVRKGMPMTALLRQLGRLTKLGVLGQGRELTELVADQLTDADRLRAARVHPLQVLIAQRTYARGRGVRGSLTWQPVPQLVDALDQAFDKSFAAIRPTGKRLLLAVDVSGSMGWGQIAGTPITPREAAAAMALATARTESAYQLLGFSHRLVPLPVTPRQRLDDALSAMGRVPMGATDCALPMQHALREKLAVDAFVVYTDNETWYGNEHPHQALQRYREQTGIDAKLIVVGMTATGSTIAVPDDPGMLDVVGFDASAPAVLADFITGDAG</sequence>
<feature type="domain" description="TROVE" evidence="7">
    <location>
        <begin position="24"/>
        <end position="358"/>
    </location>
</feature>
<evidence type="ECO:0000256" key="3">
    <source>
        <dbReference type="ARBA" id="ARBA00022490"/>
    </source>
</evidence>
<dbReference type="Pfam" id="PF05731">
    <property type="entry name" value="TROVE"/>
    <property type="match status" value="2"/>
</dbReference>
<dbReference type="Proteomes" id="UP000215896">
    <property type="component" value="Unassembled WGS sequence"/>
</dbReference>
<evidence type="ECO:0000313" key="8">
    <source>
        <dbReference type="EMBL" id="OYO13495.1"/>
    </source>
</evidence>
<dbReference type="EMBL" id="NMVO01000013">
    <property type="protein sequence ID" value="OYO13495.1"/>
    <property type="molecule type" value="Genomic_DNA"/>
</dbReference>
<dbReference type="GO" id="GO:0005737">
    <property type="term" value="C:cytoplasm"/>
    <property type="evidence" value="ECO:0007669"/>
    <property type="project" value="UniProtKB-SubCell"/>
</dbReference>
<dbReference type="PANTHER" id="PTHR14202:SF0">
    <property type="entry name" value="RNA-BINDING PROTEIN RO60"/>
    <property type="match status" value="1"/>
</dbReference>
<comment type="caution">
    <text evidence="8">The sequence shown here is derived from an EMBL/GenBank/DDBJ whole genome shotgun (WGS) entry which is preliminary data.</text>
</comment>
<evidence type="ECO:0000256" key="6">
    <source>
        <dbReference type="ARBA" id="ARBA00023274"/>
    </source>
</evidence>
<keyword evidence="9" id="KW-1185">Reference proteome</keyword>
<evidence type="ECO:0000256" key="1">
    <source>
        <dbReference type="ARBA" id="ARBA00004496"/>
    </source>
</evidence>
<evidence type="ECO:0000259" key="7">
    <source>
        <dbReference type="PROSITE" id="PS50988"/>
    </source>
</evidence>
<dbReference type="GO" id="GO:0003723">
    <property type="term" value="F:RNA binding"/>
    <property type="evidence" value="ECO:0007669"/>
    <property type="project" value="UniProtKB-KW"/>
</dbReference>
<gene>
    <name evidence="8" type="ORF">CGZ94_11020</name>
</gene>